<dbReference type="Pfam" id="PF01545">
    <property type="entry name" value="Cation_efflux"/>
    <property type="match status" value="1"/>
</dbReference>
<dbReference type="InterPro" id="IPR027469">
    <property type="entry name" value="Cation_efflux_TMD_sf"/>
</dbReference>
<feature type="domain" description="Cation efflux protein transmembrane" evidence="10">
    <location>
        <begin position="41"/>
        <end position="228"/>
    </location>
</feature>
<dbReference type="RefSeq" id="WP_380028969.1">
    <property type="nucleotide sequence ID" value="NZ_JBHSHC010000149.1"/>
</dbReference>
<gene>
    <name evidence="12" type="ORF">ACFO8Q_21600</name>
</gene>
<keyword evidence="13" id="KW-1185">Reference proteome</keyword>
<dbReference type="InterPro" id="IPR058533">
    <property type="entry name" value="Cation_efflux_TM"/>
</dbReference>
<reference evidence="13" key="1">
    <citation type="journal article" date="2019" name="Int. J. Syst. Evol. Microbiol.">
        <title>The Global Catalogue of Microorganisms (GCM) 10K type strain sequencing project: providing services to taxonomists for standard genome sequencing and annotation.</title>
        <authorList>
            <consortium name="The Broad Institute Genomics Platform"/>
            <consortium name="The Broad Institute Genome Sequencing Center for Infectious Disease"/>
            <person name="Wu L."/>
            <person name="Ma J."/>
        </authorList>
    </citation>
    <scope>NUCLEOTIDE SEQUENCE [LARGE SCALE GENOMIC DNA]</scope>
    <source>
        <strain evidence="13">WYCCWR 12678</strain>
    </source>
</reference>
<keyword evidence="4 9" id="KW-0812">Transmembrane</keyword>
<dbReference type="Gene3D" id="1.20.1510.10">
    <property type="entry name" value="Cation efflux protein transmembrane domain"/>
    <property type="match status" value="1"/>
</dbReference>
<feature type="transmembrane region" description="Helical" evidence="9">
    <location>
        <begin position="171"/>
        <end position="196"/>
    </location>
</feature>
<sequence length="326" mass="36040">MNNEKPHDHPDHKHDHGHNHDHDHSHAGGHVHVAHDKLKRGIFLGFLILAVEVIGGIWANSLALLTDAAHMLTDVMSLIVAYFAMRAATAPPSKIMTYGRHRITILAALFNALTLIGIVFYVGAEGYKRLLNPQPVEGPILFIAAAIGVAVNLYIGLGLRDQSDNVNIRSAMLHVLGDAVASAGVIVAGIIMYFTGWYIVDPILSFFIALLVAVSAWRVLKETYIVLMEGTPAGIDFDKVVETIRSIPGVKEVHDLHIWSLTSNRNAMSGHIVVDGGMTVRKTQEIIRKLEKIVAEQFRIGHVTIQVEDDEHPHDDMFAIDRDWKH</sequence>
<evidence type="ECO:0000313" key="13">
    <source>
        <dbReference type="Proteomes" id="UP001596002"/>
    </source>
</evidence>
<name>A0ABV9Q7R9_9BACL</name>
<feature type="transmembrane region" description="Helical" evidence="9">
    <location>
        <begin position="42"/>
        <end position="62"/>
    </location>
</feature>
<keyword evidence="3" id="KW-0813">Transport</keyword>
<evidence type="ECO:0000259" key="10">
    <source>
        <dbReference type="Pfam" id="PF01545"/>
    </source>
</evidence>
<accession>A0ABV9Q7R9</accession>
<feature type="transmembrane region" description="Helical" evidence="9">
    <location>
        <begin position="139"/>
        <end position="159"/>
    </location>
</feature>
<evidence type="ECO:0000256" key="4">
    <source>
        <dbReference type="ARBA" id="ARBA00022692"/>
    </source>
</evidence>
<dbReference type="InterPro" id="IPR050681">
    <property type="entry name" value="CDF/SLC30A"/>
</dbReference>
<comment type="caution">
    <text evidence="12">The sequence shown here is derived from an EMBL/GenBank/DDBJ whole genome shotgun (WGS) entry which is preliminary data.</text>
</comment>
<evidence type="ECO:0000313" key="12">
    <source>
        <dbReference type="EMBL" id="MFC4769904.1"/>
    </source>
</evidence>
<dbReference type="Proteomes" id="UP001596002">
    <property type="component" value="Unassembled WGS sequence"/>
</dbReference>
<evidence type="ECO:0000256" key="3">
    <source>
        <dbReference type="ARBA" id="ARBA00022448"/>
    </source>
</evidence>
<comment type="similarity">
    <text evidence="2">Belongs to the cation diffusion facilitator (CDF) transporter (TC 2.A.4) family. SLC30A subfamily.</text>
</comment>
<dbReference type="SUPFAM" id="SSF160240">
    <property type="entry name" value="Cation efflux protein cytoplasmic domain-like"/>
    <property type="match status" value="1"/>
</dbReference>
<keyword evidence="7 9" id="KW-0472">Membrane</keyword>
<feature type="region of interest" description="Disordered" evidence="8">
    <location>
        <begin position="1"/>
        <end position="29"/>
    </location>
</feature>
<evidence type="ECO:0000256" key="1">
    <source>
        <dbReference type="ARBA" id="ARBA00004141"/>
    </source>
</evidence>
<dbReference type="Pfam" id="PF16916">
    <property type="entry name" value="ZT_dimer"/>
    <property type="match status" value="1"/>
</dbReference>
<organism evidence="12 13">
    <name type="scientific">Effusibacillus consociatus</name>
    <dbReference type="NCBI Taxonomy" id="1117041"/>
    <lineage>
        <taxon>Bacteria</taxon>
        <taxon>Bacillati</taxon>
        <taxon>Bacillota</taxon>
        <taxon>Bacilli</taxon>
        <taxon>Bacillales</taxon>
        <taxon>Alicyclobacillaceae</taxon>
        <taxon>Effusibacillus</taxon>
    </lineage>
</organism>
<dbReference type="Gene3D" id="3.30.70.1350">
    <property type="entry name" value="Cation efflux protein, cytoplasmic domain"/>
    <property type="match status" value="1"/>
</dbReference>
<dbReference type="EMBL" id="JBHSHC010000149">
    <property type="protein sequence ID" value="MFC4769904.1"/>
    <property type="molecule type" value="Genomic_DNA"/>
</dbReference>
<evidence type="ECO:0000256" key="2">
    <source>
        <dbReference type="ARBA" id="ARBA00008873"/>
    </source>
</evidence>
<keyword evidence="6" id="KW-0406">Ion transport</keyword>
<feature type="transmembrane region" description="Helical" evidence="9">
    <location>
        <begin position="105"/>
        <end position="124"/>
    </location>
</feature>
<feature type="transmembrane region" description="Helical" evidence="9">
    <location>
        <begin position="68"/>
        <end position="85"/>
    </location>
</feature>
<feature type="transmembrane region" description="Helical" evidence="9">
    <location>
        <begin position="202"/>
        <end position="220"/>
    </location>
</feature>
<keyword evidence="5 9" id="KW-1133">Transmembrane helix</keyword>
<proteinExistence type="inferred from homology"/>
<dbReference type="PANTHER" id="PTHR11562">
    <property type="entry name" value="CATION EFFLUX PROTEIN/ ZINC TRANSPORTER"/>
    <property type="match status" value="1"/>
</dbReference>
<dbReference type="NCBIfam" id="TIGR01297">
    <property type="entry name" value="CDF"/>
    <property type="match status" value="1"/>
</dbReference>
<feature type="compositionally biased region" description="Basic and acidic residues" evidence="8">
    <location>
        <begin position="1"/>
        <end position="26"/>
    </location>
</feature>
<dbReference type="PANTHER" id="PTHR11562:SF17">
    <property type="entry name" value="RE54080P-RELATED"/>
    <property type="match status" value="1"/>
</dbReference>
<protein>
    <submittedName>
        <fullName evidence="12">Cation diffusion facilitator family transporter</fullName>
    </submittedName>
</protein>
<dbReference type="InterPro" id="IPR002524">
    <property type="entry name" value="Cation_efflux"/>
</dbReference>
<dbReference type="InterPro" id="IPR027470">
    <property type="entry name" value="Cation_efflux_CTD"/>
</dbReference>
<feature type="domain" description="Cation efflux protein cytoplasmic" evidence="11">
    <location>
        <begin position="233"/>
        <end position="309"/>
    </location>
</feature>
<dbReference type="SUPFAM" id="SSF161111">
    <property type="entry name" value="Cation efflux protein transmembrane domain-like"/>
    <property type="match status" value="1"/>
</dbReference>
<dbReference type="InterPro" id="IPR036837">
    <property type="entry name" value="Cation_efflux_CTD_sf"/>
</dbReference>
<evidence type="ECO:0000256" key="5">
    <source>
        <dbReference type="ARBA" id="ARBA00022989"/>
    </source>
</evidence>
<evidence type="ECO:0000256" key="6">
    <source>
        <dbReference type="ARBA" id="ARBA00023065"/>
    </source>
</evidence>
<evidence type="ECO:0000259" key="11">
    <source>
        <dbReference type="Pfam" id="PF16916"/>
    </source>
</evidence>
<evidence type="ECO:0000256" key="7">
    <source>
        <dbReference type="ARBA" id="ARBA00023136"/>
    </source>
</evidence>
<comment type="subcellular location">
    <subcellularLocation>
        <location evidence="1">Membrane</location>
        <topology evidence="1">Multi-pass membrane protein</topology>
    </subcellularLocation>
</comment>
<evidence type="ECO:0000256" key="9">
    <source>
        <dbReference type="SAM" id="Phobius"/>
    </source>
</evidence>
<evidence type="ECO:0000256" key="8">
    <source>
        <dbReference type="SAM" id="MobiDB-lite"/>
    </source>
</evidence>